<evidence type="ECO:0000259" key="1">
    <source>
        <dbReference type="Pfam" id="PF22314"/>
    </source>
</evidence>
<sequence>MKEVKIYVKHYDAPNAGHYGLERTILDLQDAITNITIERNNKTIEFKDICFAPVDEGKCMIQSPVNWFQNKASRLDYYKNIDDYLQYLKNCTSSPFMFRKEDYLA</sequence>
<name>A0AAV4Q1U6_CAEEX</name>
<protein>
    <submittedName>
        <fullName evidence="2">NPC intracellular cholesterol transporter 1</fullName>
    </submittedName>
</protein>
<dbReference type="Pfam" id="PF22314">
    <property type="entry name" value="NPC1_MLD"/>
    <property type="match status" value="1"/>
</dbReference>
<feature type="domain" description="NPC1 middle luminal" evidence="1">
    <location>
        <begin position="24"/>
        <end position="102"/>
    </location>
</feature>
<dbReference type="PANTHER" id="PTHR45727">
    <property type="entry name" value="NPC INTRACELLULAR CHOLESTEROL TRANSPORTER 1"/>
    <property type="match status" value="1"/>
</dbReference>
<dbReference type="AlphaFoldDB" id="A0AAV4Q1U6"/>
<organism evidence="2 3">
    <name type="scientific">Caerostris extrusa</name>
    <name type="common">Bark spider</name>
    <name type="synonym">Caerostris bankana</name>
    <dbReference type="NCBI Taxonomy" id="172846"/>
    <lineage>
        <taxon>Eukaryota</taxon>
        <taxon>Metazoa</taxon>
        <taxon>Ecdysozoa</taxon>
        <taxon>Arthropoda</taxon>
        <taxon>Chelicerata</taxon>
        <taxon>Arachnida</taxon>
        <taxon>Araneae</taxon>
        <taxon>Araneomorphae</taxon>
        <taxon>Entelegynae</taxon>
        <taxon>Araneoidea</taxon>
        <taxon>Araneidae</taxon>
        <taxon>Caerostris</taxon>
    </lineage>
</organism>
<reference evidence="2 3" key="1">
    <citation type="submission" date="2021-06" db="EMBL/GenBank/DDBJ databases">
        <title>Caerostris extrusa draft genome.</title>
        <authorList>
            <person name="Kono N."/>
            <person name="Arakawa K."/>
        </authorList>
    </citation>
    <scope>NUCLEOTIDE SEQUENCE [LARGE SCALE GENOMIC DNA]</scope>
</reference>
<comment type="caution">
    <text evidence="2">The sequence shown here is derived from an EMBL/GenBank/DDBJ whole genome shotgun (WGS) entry which is preliminary data.</text>
</comment>
<dbReference type="GO" id="GO:0005886">
    <property type="term" value="C:plasma membrane"/>
    <property type="evidence" value="ECO:0007669"/>
    <property type="project" value="TreeGrafter"/>
</dbReference>
<dbReference type="PANTHER" id="PTHR45727:SF2">
    <property type="entry name" value="NPC INTRACELLULAR CHOLESTEROL TRANSPORTER 1"/>
    <property type="match status" value="1"/>
</dbReference>
<dbReference type="InterPro" id="IPR053956">
    <property type="entry name" value="NPC1_MLD"/>
</dbReference>
<dbReference type="GO" id="GO:0030299">
    <property type="term" value="P:intestinal cholesterol absorption"/>
    <property type="evidence" value="ECO:0007669"/>
    <property type="project" value="TreeGrafter"/>
</dbReference>
<dbReference type="GO" id="GO:0042632">
    <property type="term" value="P:cholesterol homeostasis"/>
    <property type="evidence" value="ECO:0007669"/>
    <property type="project" value="TreeGrafter"/>
</dbReference>
<evidence type="ECO:0000313" key="2">
    <source>
        <dbReference type="EMBL" id="GIY02409.1"/>
    </source>
</evidence>
<gene>
    <name evidence="2" type="primary">NPC1_14</name>
    <name evidence="2" type="ORF">CEXT_37171</name>
</gene>
<evidence type="ECO:0000313" key="3">
    <source>
        <dbReference type="Proteomes" id="UP001054945"/>
    </source>
</evidence>
<dbReference type="Proteomes" id="UP001054945">
    <property type="component" value="Unassembled WGS sequence"/>
</dbReference>
<keyword evidence="3" id="KW-1185">Reference proteome</keyword>
<accession>A0AAV4Q1U6</accession>
<proteinExistence type="predicted"/>
<dbReference type="GO" id="GO:0015485">
    <property type="term" value="F:cholesterol binding"/>
    <property type="evidence" value="ECO:0007669"/>
    <property type="project" value="TreeGrafter"/>
</dbReference>
<dbReference type="EMBL" id="BPLR01005444">
    <property type="protein sequence ID" value="GIY02409.1"/>
    <property type="molecule type" value="Genomic_DNA"/>
</dbReference>
<dbReference type="GO" id="GO:0015918">
    <property type="term" value="P:sterol transport"/>
    <property type="evidence" value="ECO:0007669"/>
    <property type="project" value="TreeGrafter"/>
</dbReference>